<dbReference type="EMBL" id="CAUYUJ010021282">
    <property type="protein sequence ID" value="CAK0903759.1"/>
    <property type="molecule type" value="Genomic_DNA"/>
</dbReference>
<reference evidence="2" key="1">
    <citation type="submission" date="2023-10" db="EMBL/GenBank/DDBJ databases">
        <authorList>
            <person name="Chen Y."/>
            <person name="Shah S."/>
            <person name="Dougan E. K."/>
            <person name="Thang M."/>
            <person name="Chan C."/>
        </authorList>
    </citation>
    <scope>NUCLEOTIDE SEQUENCE [LARGE SCALE GENOMIC DNA]</scope>
</reference>
<evidence type="ECO:0000313" key="3">
    <source>
        <dbReference type="Proteomes" id="UP001189429"/>
    </source>
</evidence>
<dbReference type="Proteomes" id="UP001189429">
    <property type="component" value="Unassembled WGS sequence"/>
</dbReference>
<feature type="region of interest" description="Disordered" evidence="1">
    <location>
        <begin position="28"/>
        <end position="70"/>
    </location>
</feature>
<comment type="caution">
    <text evidence="2">The sequence shown here is derived from an EMBL/GenBank/DDBJ whole genome shotgun (WGS) entry which is preliminary data.</text>
</comment>
<evidence type="ECO:0008006" key="4">
    <source>
        <dbReference type="Google" id="ProtNLM"/>
    </source>
</evidence>
<accession>A0ABN9XUN7</accession>
<protein>
    <recommendedName>
        <fullName evidence="4">PDZ domain-containing protein</fullName>
    </recommendedName>
</protein>
<evidence type="ECO:0000313" key="2">
    <source>
        <dbReference type="EMBL" id="CAK0903759.1"/>
    </source>
</evidence>
<organism evidence="2 3">
    <name type="scientific">Prorocentrum cordatum</name>
    <dbReference type="NCBI Taxonomy" id="2364126"/>
    <lineage>
        <taxon>Eukaryota</taxon>
        <taxon>Sar</taxon>
        <taxon>Alveolata</taxon>
        <taxon>Dinophyceae</taxon>
        <taxon>Prorocentrales</taxon>
        <taxon>Prorocentraceae</taxon>
        <taxon>Prorocentrum</taxon>
    </lineage>
</organism>
<name>A0ABN9XUN7_9DINO</name>
<sequence length="236" mass="23289">MVANRPQNRKHFEHDVHAVRAALPQGLPSLRAPQAGAPAATGHGGGAFQFPSGLPHLLPSGGAQPGAASPAAAAGAAGSVAEAAPAAAAAAAEAAGSAGAAALAAAAGSAAALASPFGQAAVPGMQRITIEQMEGPSLGLKLKDRVITGLQDPGAGKLGFKVGQRIEAVNGTAVCNNDQLLTEIRRVMGPFKASGTPMYFDVSEDAAASGTPEQAAAAPPAGPPEKRPLRRRHLCC</sequence>
<feature type="region of interest" description="Disordered" evidence="1">
    <location>
        <begin position="204"/>
        <end position="236"/>
    </location>
</feature>
<keyword evidence="3" id="KW-1185">Reference proteome</keyword>
<feature type="compositionally biased region" description="Low complexity" evidence="1">
    <location>
        <begin position="59"/>
        <end position="70"/>
    </location>
</feature>
<proteinExistence type="predicted"/>
<gene>
    <name evidence="2" type="ORF">PCOR1329_LOCUS79973</name>
</gene>
<evidence type="ECO:0000256" key="1">
    <source>
        <dbReference type="SAM" id="MobiDB-lite"/>
    </source>
</evidence>